<dbReference type="InterPro" id="IPR042556">
    <property type="entry name" value="AZUL_sf"/>
</dbReference>
<evidence type="ECO:0000256" key="1">
    <source>
        <dbReference type="SAM" id="MobiDB-lite"/>
    </source>
</evidence>
<accession>A0ABM0MFZ2</accession>
<organism evidence="3 4">
    <name type="scientific">Saccoglossus kowalevskii</name>
    <name type="common">Acorn worm</name>
    <dbReference type="NCBI Taxonomy" id="10224"/>
    <lineage>
        <taxon>Eukaryota</taxon>
        <taxon>Metazoa</taxon>
        <taxon>Hemichordata</taxon>
        <taxon>Enteropneusta</taxon>
        <taxon>Harrimaniidae</taxon>
        <taxon>Saccoglossus</taxon>
    </lineage>
</organism>
<feature type="region of interest" description="Disordered" evidence="1">
    <location>
        <begin position="1"/>
        <end position="43"/>
    </location>
</feature>
<protein>
    <submittedName>
        <fullName evidence="4">Ubiquitin-protein ligase E3A-like</fullName>
    </submittedName>
</protein>
<evidence type="ECO:0000259" key="2">
    <source>
        <dbReference type="Pfam" id="PF16558"/>
    </source>
</evidence>
<dbReference type="InterPro" id="IPR032353">
    <property type="entry name" value="AZUL"/>
</dbReference>
<feature type="domain" description="Ubiquitin-protein ligase E3A N-terminal zinc-binding" evidence="2">
    <location>
        <begin position="46"/>
        <end position="100"/>
    </location>
</feature>
<sequence>MSSSREPSDSSGAQAPENSADSNNKVTPINVQPSASPEDDMKRVAAKQLIERYYYQLVDGCGREYCDNENCASSGKGKKLTGNEAAVLALQLFKDKAKLCEPNAPKVAKTSTSPCSGTSCVESAATSKETVSFSVDKPSTSATEKE</sequence>
<dbReference type="RefSeq" id="XP_006818933.1">
    <property type="nucleotide sequence ID" value="XM_006818870.1"/>
</dbReference>
<keyword evidence="3" id="KW-1185">Reference proteome</keyword>
<dbReference type="Gene3D" id="6.10.130.10">
    <property type="entry name" value="Ubiquitin-protein ligase E3A, N-terminal zinc-binding domain (AZUL)"/>
    <property type="match status" value="1"/>
</dbReference>
<proteinExistence type="predicted"/>
<gene>
    <name evidence="4" type="primary">LOC102803228</name>
</gene>
<dbReference type="GeneID" id="102803228"/>
<evidence type="ECO:0000313" key="3">
    <source>
        <dbReference type="Proteomes" id="UP000694865"/>
    </source>
</evidence>
<reference evidence="4" key="1">
    <citation type="submission" date="2025-08" db="UniProtKB">
        <authorList>
            <consortium name="RefSeq"/>
        </authorList>
    </citation>
    <scope>IDENTIFICATION</scope>
    <source>
        <tissue evidence="4">Testes</tissue>
    </source>
</reference>
<dbReference type="Proteomes" id="UP000694865">
    <property type="component" value="Unplaced"/>
</dbReference>
<feature type="compositionally biased region" description="Polar residues" evidence="1">
    <location>
        <begin position="1"/>
        <end position="35"/>
    </location>
</feature>
<name>A0ABM0MFZ2_SACKO</name>
<evidence type="ECO:0000313" key="4">
    <source>
        <dbReference type="RefSeq" id="XP_006818933.1"/>
    </source>
</evidence>
<dbReference type="Pfam" id="PF16558">
    <property type="entry name" value="AZUL"/>
    <property type="match status" value="1"/>
</dbReference>
<feature type="non-terminal residue" evidence="4">
    <location>
        <position position="146"/>
    </location>
</feature>